<keyword evidence="2" id="KW-1185">Reference proteome</keyword>
<name>A0A8J6K5G3_ELECQ</name>
<evidence type="ECO:0000313" key="1">
    <source>
        <dbReference type="EMBL" id="KAG9480547.1"/>
    </source>
</evidence>
<proteinExistence type="predicted"/>
<dbReference type="Proteomes" id="UP000770717">
    <property type="component" value="Unassembled WGS sequence"/>
</dbReference>
<comment type="caution">
    <text evidence="1">The sequence shown here is derived from an EMBL/GenBank/DDBJ whole genome shotgun (WGS) entry which is preliminary data.</text>
</comment>
<protein>
    <submittedName>
        <fullName evidence="1">Uncharacterized protein</fullName>
    </submittedName>
</protein>
<evidence type="ECO:0000313" key="2">
    <source>
        <dbReference type="Proteomes" id="UP000770717"/>
    </source>
</evidence>
<dbReference type="AlphaFoldDB" id="A0A8J6K5G3"/>
<organism evidence="1 2">
    <name type="scientific">Eleutherodactylus coqui</name>
    <name type="common">Puerto Rican coqui</name>
    <dbReference type="NCBI Taxonomy" id="57060"/>
    <lineage>
        <taxon>Eukaryota</taxon>
        <taxon>Metazoa</taxon>
        <taxon>Chordata</taxon>
        <taxon>Craniata</taxon>
        <taxon>Vertebrata</taxon>
        <taxon>Euteleostomi</taxon>
        <taxon>Amphibia</taxon>
        <taxon>Batrachia</taxon>
        <taxon>Anura</taxon>
        <taxon>Neobatrachia</taxon>
        <taxon>Hyloidea</taxon>
        <taxon>Eleutherodactylidae</taxon>
        <taxon>Eleutherodactylinae</taxon>
        <taxon>Eleutherodactylus</taxon>
        <taxon>Eleutherodactylus</taxon>
    </lineage>
</organism>
<sequence>MKPRFRTQYSLQLKSSFSQMRTVCAVIHNLAHMKSDRLFVPRYEGNLERIAAMVGQMFININRERKTLCHPIESYTSCLVPLLKGLYKHLKVVSQHRG</sequence>
<gene>
    <name evidence="1" type="ORF">GDO78_012164</name>
</gene>
<reference evidence="1" key="1">
    <citation type="thesis" date="2020" institute="ProQuest LLC" country="789 East Eisenhower Parkway, Ann Arbor, MI, USA">
        <title>Comparative Genomics and Chromosome Evolution.</title>
        <authorList>
            <person name="Mudd A.B."/>
        </authorList>
    </citation>
    <scope>NUCLEOTIDE SEQUENCE</scope>
    <source>
        <strain evidence="1">HN-11 Male</strain>
        <tissue evidence="1">Kidney and liver</tissue>
    </source>
</reference>
<accession>A0A8J6K5G3</accession>
<dbReference type="EMBL" id="WNTK01000007">
    <property type="protein sequence ID" value="KAG9480547.1"/>
    <property type="molecule type" value="Genomic_DNA"/>
</dbReference>